<evidence type="ECO:0000256" key="1">
    <source>
        <dbReference type="ARBA" id="ARBA00022603"/>
    </source>
</evidence>
<dbReference type="GO" id="GO:0032259">
    <property type="term" value="P:methylation"/>
    <property type="evidence" value="ECO:0007669"/>
    <property type="project" value="UniProtKB-KW"/>
</dbReference>
<comment type="caution">
    <text evidence="5">The sequence shown here is derived from an EMBL/GenBank/DDBJ whole genome shotgun (WGS) entry which is preliminary data.</text>
</comment>
<dbReference type="AlphaFoldDB" id="A0A409W3P8"/>
<dbReference type="PANTHER" id="PTHR43712">
    <property type="entry name" value="PUTATIVE (AFU_ORTHOLOGUE AFUA_4G14580)-RELATED"/>
    <property type="match status" value="1"/>
</dbReference>
<evidence type="ECO:0000256" key="2">
    <source>
        <dbReference type="ARBA" id="ARBA00022679"/>
    </source>
</evidence>
<keyword evidence="6" id="KW-1185">Reference proteome</keyword>
<organism evidence="5 6">
    <name type="scientific">Panaeolus cyanescens</name>
    <dbReference type="NCBI Taxonomy" id="181874"/>
    <lineage>
        <taxon>Eukaryota</taxon>
        <taxon>Fungi</taxon>
        <taxon>Dikarya</taxon>
        <taxon>Basidiomycota</taxon>
        <taxon>Agaricomycotina</taxon>
        <taxon>Agaricomycetes</taxon>
        <taxon>Agaricomycetidae</taxon>
        <taxon>Agaricales</taxon>
        <taxon>Agaricineae</taxon>
        <taxon>Galeropsidaceae</taxon>
        <taxon>Panaeolus</taxon>
    </lineage>
</organism>
<dbReference type="InterPro" id="IPR036390">
    <property type="entry name" value="WH_DNA-bd_sf"/>
</dbReference>
<accession>A0A409W3P8</accession>
<gene>
    <name evidence="5" type="ORF">CVT24_009462</name>
</gene>
<dbReference type="Proteomes" id="UP000284842">
    <property type="component" value="Unassembled WGS sequence"/>
</dbReference>
<keyword evidence="3" id="KW-0949">S-adenosyl-L-methionine</keyword>
<dbReference type="Gene3D" id="1.10.10.10">
    <property type="entry name" value="Winged helix-like DNA-binding domain superfamily/Winged helix DNA-binding domain"/>
    <property type="match status" value="1"/>
</dbReference>
<evidence type="ECO:0000259" key="4">
    <source>
        <dbReference type="Pfam" id="PF00891"/>
    </source>
</evidence>
<dbReference type="InterPro" id="IPR016461">
    <property type="entry name" value="COMT-like"/>
</dbReference>
<dbReference type="InParanoid" id="A0A409W3P8"/>
<dbReference type="InterPro" id="IPR036388">
    <property type="entry name" value="WH-like_DNA-bd_sf"/>
</dbReference>
<proteinExistence type="predicted"/>
<sequence>MAETFSPALISARLDAILSTIEQSATELKVYLEKISLAHNESDYTPESISTLSSFPFLGDSLATNHAAAVKVACQRLNTLVTPPELHIMEEAGSFYISAALRICVVNDIPTHIEHLSKDGSGAVLEHLSVASKLDCDLLGRVLRVLSQKGFFCEVTPGKFRNTASTSFLINSPSLKAYLDLLTYENVLASSYLEKYMKELFLCNLEGREGPTSPFTMFSQGKPLYDWLHLDANEGRGHNFNQANALARFLLLKMIVQDLDAVVKLATETPSTPVAKWIEEGRLSFTAHDFFTAQPESLYGSLFVLSNIIHNYPDEKALVILQTLRSARPFKLLIIDRLIGPFHAPEATSAEGEREIAKALHNACDGRSTETEIHVPIRSQIAPGIYDMIMATLFGAKTRTLEQWKGLLSQAGYSLVSISPLRASSGQAVLEAVIVDK</sequence>
<evidence type="ECO:0000256" key="3">
    <source>
        <dbReference type="ARBA" id="ARBA00022691"/>
    </source>
</evidence>
<dbReference type="EMBL" id="NHTK01005834">
    <property type="protein sequence ID" value="PPQ73123.1"/>
    <property type="molecule type" value="Genomic_DNA"/>
</dbReference>
<dbReference type="SUPFAM" id="SSF53335">
    <property type="entry name" value="S-adenosyl-L-methionine-dependent methyltransferases"/>
    <property type="match status" value="1"/>
</dbReference>
<feature type="domain" description="O-methyltransferase C-terminal" evidence="4">
    <location>
        <begin position="246"/>
        <end position="413"/>
    </location>
</feature>
<protein>
    <recommendedName>
        <fullName evidence="4">O-methyltransferase C-terminal domain-containing protein</fullName>
    </recommendedName>
</protein>
<keyword evidence="1" id="KW-0489">Methyltransferase</keyword>
<dbReference type="Pfam" id="PF00891">
    <property type="entry name" value="Methyltransf_2"/>
    <property type="match status" value="1"/>
</dbReference>
<evidence type="ECO:0000313" key="5">
    <source>
        <dbReference type="EMBL" id="PPQ73123.1"/>
    </source>
</evidence>
<dbReference type="PANTHER" id="PTHR43712:SF2">
    <property type="entry name" value="O-METHYLTRANSFERASE CICE"/>
    <property type="match status" value="1"/>
</dbReference>
<dbReference type="InterPro" id="IPR029063">
    <property type="entry name" value="SAM-dependent_MTases_sf"/>
</dbReference>
<dbReference type="Gene3D" id="3.40.50.150">
    <property type="entry name" value="Vaccinia Virus protein VP39"/>
    <property type="match status" value="1"/>
</dbReference>
<evidence type="ECO:0000313" key="6">
    <source>
        <dbReference type="Proteomes" id="UP000284842"/>
    </source>
</evidence>
<dbReference type="SUPFAM" id="SSF46785">
    <property type="entry name" value="Winged helix' DNA-binding domain"/>
    <property type="match status" value="1"/>
</dbReference>
<dbReference type="PROSITE" id="PS51683">
    <property type="entry name" value="SAM_OMT_II"/>
    <property type="match status" value="1"/>
</dbReference>
<dbReference type="InterPro" id="IPR001077">
    <property type="entry name" value="COMT_C"/>
</dbReference>
<keyword evidence="2" id="KW-0808">Transferase</keyword>
<name>A0A409W3P8_9AGAR</name>
<dbReference type="GO" id="GO:0008171">
    <property type="term" value="F:O-methyltransferase activity"/>
    <property type="evidence" value="ECO:0007669"/>
    <property type="project" value="InterPro"/>
</dbReference>
<reference evidence="5 6" key="1">
    <citation type="journal article" date="2018" name="Evol. Lett.">
        <title>Horizontal gene cluster transfer increased hallucinogenic mushroom diversity.</title>
        <authorList>
            <person name="Reynolds H.T."/>
            <person name="Vijayakumar V."/>
            <person name="Gluck-Thaler E."/>
            <person name="Korotkin H.B."/>
            <person name="Matheny P.B."/>
            <person name="Slot J.C."/>
        </authorList>
    </citation>
    <scope>NUCLEOTIDE SEQUENCE [LARGE SCALE GENOMIC DNA]</scope>
    <source>
        <strain evidence="5 6">2629</strain>
    </source>
</reference>
<dbReference type="OrthoDB" id="1606438at2759"/>